<evidence type="ECO:0000313" key="3">
    <source>
        <dbReference type="Proteomes" id="UP000241639"/>
    </source>
</evidence>
<organism evidence="2 3">
    <name type="scientific">Desmospora activa DSM 45169</name>
    <dbReference type="NCBI Taxonomy" id="1121389"/>
    <lineage>
        <taxon>Bacteria</taxon>
        <taxon>Bacillati</taxon>
        <taxon>Bacillota</taxon>
        <taxon>Bacilli</taxon>
        <taxon>Bacillales</taxon>
        <taxon>Thermoactinomycetaceae</taxon>
        <taxon>Desmospora</taxon>
    </lineage>
</organism>
<name>A0A2T4ZCJ1_9BACL</name>
<dbReference type="Pfam" id="PF12793">
    <property type="entry name" value="SgrR_N"/>
    <property type="match status" value="1"/>
</dbReference>
<dbReference type="SUPFAM" id="SSF46785">
    <property type="entry name" value="Winged helix' DNA-binding domain"/>
    <property type="match status" value="1"/>
</dbReference>
<accession>A0A2T4ZCJ1</accession>
<reference evidence="2 3" key="1">
    <citation type="submission" date="2018-04" db="EMBL/GenBank/DDBJ databases">
        <title>Genomic Encyclopedia of Archaeal and Bacterial Type Strains, Phase II (KMG-II): from individual species to whole genera.</title>
        <authorList>
            <person name="Goeker M."/>
        </authorList>
    </citation>
    <scope>NUCLEOTIDE SEQUENCE [LARGE SCALE GENOMIC DNA]</scope>
    <source>
        <strain evidence="2 3">DSM 45169</strain>
    </source>
</reference>
<dbReference type="EMBL" id="PZZP01000001">
    <property type="protein sequence ID" value="PTM59607.1"/>
    <property type="molecule type" value="Genomic_DNA"/>
</dbReference>
<dbReference type="InterPro" id="IPR036390">
    <property type="entry name" value="WH_DNA-bd_sf"/>
</dbReference>
<dbReference type="RefSeq" id="WP_107726723.1">
    <property type="nucleotide sequence ID" value="NZ_PZZP01000001.1"/>
</dbReference>
<keyword evidence="2" id="KW-0813">Transport</keyword>
<comment type="caution">
    <text evidence="2">The sequence shown here is derived from an EMBL/GenBank/DDBJ whole genome shotgun (WGS) entry which is preliminary data.</text>
</comment>
<dbReference type="InterPro" id="IPR025370">
    <property type="entry name" value="SgrR_HTH_N"/>
</dbReference>
<keyword evidence="3" id="KW-1185">Reference proteome</keyword>
<evidence type="ECO:0000313" key="2">
    <source>
        <dbReference type="EMBL" id="PTM59607.1"/>
    </source>
</evidence>
<sequence length="169" mass="19680">MKIVEHYLELRLNYMTVENHCTLEVSLKELSNVLYCSPRNVKRIMNALDDEGFLYWKPGGGRGRRSKFQFKRSLSDVFLLYFKHLVGRGKFKEAIRTLKQNGVPVEIREECYKHLMRELSFPRVELDENGWNTADPSRSTLSPAIVSTVTGRWLLVDGGRQQQREQETG</sequence>
<gene>
    <name evidence="2" type="ORF">C8J48_2236</name>
</gene>
<proteinExistence type="predicted"/>
<dbReference type="AlphaFoldDB" id="A0A2T4ZCJ1"/>
<dbReference type="Proteomes" id="UP000241639">
    <property type="component" value="Unassembled WGS sequence"/>
</dbReference>
<feature type="domain" description="Transcriptional regulator SgrR N-terminal HTH" evidence="1">
    <location>
        <begin position="20"/>
        <end position="102"/>
    </location>
</feature>
<protein>
    <submittedName>
        <fullName evidence="2">Sugar transport-related sRNA regulator-like protein</fullName>
    </submittedName>
</protein>
<evidence type="ECO:0000259" key="1">
    <source>
        <dbReference type="Pfam" id="PF12793"/>
    </source>
</evidence>
<keyword evidence="2" id="KW-0762">Sugar transport</keyword>
<dbReference type="OrthoDB" id="5894719at2"/>